<feature type="transmembrane region" description="Helical" evidence="7">
    <location>
        <begin position="221"/>
        <end position="242"/>
    </location>
</feature>
<evidence type="ECO:0000256" key="1">
    <source>
        <dbReference type="ARBA" id="ARBA00004651"/>
    </source>
</evidence>
<dbReference type="InterPro" id="IPR000515">
    <property type="entry name" value="MetI-like"/>
</dbReference>
<dbReference type="PROSITE" id="PS50928">
    <property type="entry name" value="ABC_TM1"/>
    <property type="match status" value="1"/>
</dbReference>
<comment type="subcellular location">
    <subcellularLocation>
        <location evidence="1 7">Cell membrane</location>
        <topology evidence="1 7">Multi-pass membrane protein</topology>
    </subcellularLocation>
</comment>
<dbReference type="PANTHER" id="PTHR30151">
    <property type="entry name" value="ALKANE SULFONATE ABC TRANSPORTER-RELATED, MEMBRANE SUBUNIT"/>
    <property type="match status" value="1"/>
</dbReference>
<evidence type="ECO:0000256" key="6">
    <source>
        <dbReference type="ARBA" id="ARBA00023136"/>
    </source>
</evidence>
<dbReference type="PANTHER" id="PTHR30151:SF0">
    <property type="entry name" value="ABC TRANSPORTER PERMEASE PROTEIN MJ0413-RELATED"/>
    <property type="match status" value="1"/>
</dbReference>
<dbReference type="Proteomes" id="UP000460287">
    <property type="component" value="Unassembled WGS sequence"/>
</dbReference>
<keyword evidence="5 7" id="KW-1133">Transmembrane helix</keyword>
<evidence type="ECO:0000256" key="5">
    <source>
        <dbReference type="ARBA" id="ARBA00022989"/>
    </source>
</evidence>
<keyword evidence="6 7" id="KW-0472">Membrane</keyword>
<evidence type="ECO:0000313" key="9">
    <source>
        <dbReference type="EMBL" id="MSR92575.1"/>
    </source>
</evidence>
<keyword evidence="2 7" id="KW-0813">Transport</keyword>
<comment type="caution">
    <text evidence="9">The sequence shown here is derived from an EMBL/GenBank/DDBJ whole genome shotgun (WGS) entry which is preliminary data.</text>
</comment>
<dbReference type="GO" id="GO:0005886">
    <property type="term" value="C:plasma membrane"/>
    <property type="evidence" value="ECO:0007669"/>
    <property type="project" value="UniProtKB-SubCell"/>
</dbReference>
<dbReference type="EMBL" id="VULX01000037">
    <property type="protein sequence ID" value="MSR92575.1"/>
    <property type="molecule type" value="Genomic_DNA"/>
</dbReference>
<dbReference type="Gene3D" id="1.10.3720.10">
    <property type="entry name" value="MetI-like"/>
    <property type="match status" value="1"/>
</dbReference>
<reference evidence="9 10" key="1">
    <citation type="submission" date="2019-08" db="EMBL/GenBank/DDBJ databases">
        <title>In-depth cultivation of the pig gut microbiome towards novel bacterial diversity and tailored functional studies.</title>
        <authorList>
            <person name="Wylensek D."/>
            <person name="Hitch T.C.A."/>
            <person name="Clavel T."/>
        </authorList>
    </citation>
    <scope>NUCLEOTIDE SEQUENCE [LARGE SCALE GENOMIC DNA]</scope>
    <source>
        <strain evidence="9 10">WCA-383-APC-5B</strain>
    </source>
</reference>
<accession>A0A7X2N0S2</accession>
<keyword evidence="3" id="KW-1003">Cell membrane</keyword>
<feature type="transmembrane region" description="Helical" evidence="7">
    <location>
        <begin position="93"/>
        <end position="116"/>
    </location>
</feature>
<dbReference type="InterPro" id="IPR035906">
    <property type="entry name" value="MetI-like_sf"/>
</dbReference>
<feature type="transmembrane region" description="Helical" evidence="7">
    <location>
        <begin position="122"/>
        <end position="139"/>
    </location>
</feature>
<evidence type="ECO:0000256" key="7">
    <source>
        <dbReference type="RuleBase" id="RU363032"/>
    </source>
</evidence>
<feature type="transmembrane region" description="Helical" evidence="7">
    <location>
        <begin position="12"/>
        <end position="35"/>
    </location>
</feature>
<dbReference type="GO" id="GO:0055085">
    <property type="term" value="P:transmembrane transport"/>
    <property type="evidence" value="ECO:0007669"/>
    <property type="project" value="InterPro"/>
</dbReference>
<comment type="similarity">
    <text evidence="7">Belongs to the binding-protein-dependent transport system permease family.</text>
</comment>
<dbReference type="SUPFAM" id="SSF161098">
    <property type="entry name" value="MetI-like"/>
    <property type="match status" value="1"/>
</dbReference>
<feature type="transmembrane region" description="Helical" evidence="7">
    <location>
        <begin position="168"/>
        <end position="193"/>
    </location>
</feature>
<protein>
    <submittedName>
        <fullName evidence="9">ABC transporter permease subunit</fullName>
    </submittedName>
</protein>
<evidence type="ECO:0000313" key="10">
    <source>
        <dbReference type="Proteomes" id="UP000460287"/>
    </source>
</evidence>
<gene>
    <name evidence="9" type="ORF">FYJ33_14670</name>
</gene>
<feature type="domain" description="ABC transmembrane type-1" evidence="8">
    <location>
        <begin position="59"/>
        <end position="239"/>
    </location>
</feature>
<dbReference type="RefSeq" id="WP_154532599.1">
    <property type="nucleotide sequence ID" value="NZ_JAQXTV010000177.1"/>
</dbReference>
<dbReference type="AlphaFoldDB" id="A0A7X2N0S2"/>
<evidence type="ECO:0000256" key="2">
    <source>
        <dbReference type="ARBA" id="ARBA00022448"/>
    </source>
</evidence>
<keyword evidence="4 7" id="KW-0812">Transmembrane</keyword>
<dbReference type="Pfam" id="PF00528">
    <property type="entry name" value="BPD_transp_1"/>
    <property type="match status" value="1"/>
</dbReference>
<name>A0A7X2N0S2_9CLOT</name>
<sequence>MLKFLRAKTSRKLIFTFIWIGIWCIAAGVVSNDILLPSPLKVADNFITLLQDKSFIHIISSTLLRVVVSFIISLLSTMVIAGISCSFSIFEDFIYPLISVFKSVPTMALIIILLIWLDKETAPYIIGVIISFPILYENIMSSIKCIDKDVIDMAYIYNVTLKRRIIDIYIPSVIFSVHGILSSTICLVLKVVVAGEIYGQPKYGIGVSLQLEKMYFNTTAIISWIIIVAVICLLITFLSRILGKVLYRWKR</sequence>
<proteinExistence type="inferred from homology"/>
<evidence type="ECO:0000259" key="8">
    <source>
        <dbReference type="PROSITE" id="PS50928"/>
    </source>
</evidence>
<keyword evidence="10" id="KW-1185">Reference proteome</keyword>
<organism evidence="9 10">
    <name type="scientific">Inconstantimicrobium porci</name>
    <dbReference type="NCBI Taxonomy" id="2652291"/>
    <lineage>
        <taxon>Bacteria</taxon>
        <taxon>Bacillati</taxon>
        <taxon>Bacillota</taxon>
        <taxon>Clostridia</taxon>
        <taxon>Eubacteriales</taxon>
        <taxon>Clostridiaceae</taxon>
        <taxon>Inconstantimicrobium</taxon>
    </lineage>
</organism>
<evidence type="ECO:0000256" key="3">
    <source>
        <dbReference type="ARBA" id="ARBA00022475"/>
    </source>
</evidence>
<evidence type="ECO:0000256" key="4">
    <source>
        <dbReference type="ARBA" id="ARBA00022692"/>
    </source>
</evidence>
<feature type="transmembrane region" description="Helical" evidence="7">
    <location>
        <begin position="55"/>
        <end position="81"/>
    </location>
</feature>